<proteinExistence type="predicted"/>
<keyword evidence="1" id="KW-1133">Transmembrane helix</keyword>
<protein>
    <submittedName>
        <fullName evidence="2">Uncharacterized protein</fullName>
    </submittedName>
</protein>
<keyword evidence="1" id="KW-0472">Membrane</keyword>
<gene>
    <name evidence="2" type="ORF">BVH74_05740</name>
</gene>
<keyword evidence="3" id="KW-1185">Reference proteome</keyword>
<dbReference type="RefSeq" id="WP_080049136.1">
    <property type="nucleotide sequence ID" value="NZ_CP020100.1"/>
</dbReference>
<reference evidence="2 3" key="1">
    <citation type="submission" date="2017-03" db="EMBL/GenBank/DDBJ databases">
        <title>Complete genome sequence of the novel DNRA strain Pseudomonas sp. S-6-2 isolated from Chinese polluted river sediment. Journal of Biotechnology.</title>
        <authorList>
            <person name="Li J."/>
            <person name="Xiang F."/>
            <person name="Wang L."/>
            <person name="Xi L."/>
            <person name="Liu J."/>
        </authorList>
    </citation>
    <scope>NUCLEOTIDE SEQUENCE [LARGE SCALE GENOMIC DNA]</scope>
    <source>
        <strain evidence="2 3">S-6-2</strain>
    </source>
</reference>
<accession>A0A1V0B2W6</accession>
<organism evidence="2 3">
    <name type="scientific">Halopseudomonas phragmitis</name>
    <dbReference type="NCBI Taxonomy" id="1931241"/>
    <lineage>
        <taxon>Bacteria</taxon>
        <taxon>Pseudomonadati</taxon>
        <taxon>Pseudomonadota</taxon>
        <taxon>Gammaproteobacteria</taxon>
        <taxon>Pseudomonadales</taxon>
        <taxon>Pseudomonadaceae</taxon>
        <taxon>Halopseudomonas</taxon>
    </lineage>
</organism>
<feature type="transmembrane region" description="Helical" evidence="1">
    <location>
        <begin position="46"/>
        <end position="62"/>
    </location>
</feature>
<dbReference type="Proteomes" id="UP000243488">
    <property type="component" value="Chromosome"/>
</dbReference>
<dbReference type="STRING" id="1931241.BVH74_05740"/>
<dbReference type="AlphaFoldDB" id="A0A1V0B2W6"/>
<name>A0A1V0B2W6_9GAMM</name>
<keyword evidence="1" id="KW-0812">Transmembrane</keyword>
<dbReference type="KEGG" id="ppha:BVH74_05740"/>
<dbReference type="EMBL" id="CP020100">
    <property type="protein sequence ID" value="AQZ94283.1"/>
    <property type="molecule type" value="Genomic_DNA"/>
</dbReference>
<evidence type="ECO:0000256" key="1">
    <source>
        <dbReference type="SAM" id="Phobius"/>
    </source>
</evidence>
<evidence type="ECO:0000313" key="3">
    <source>
        <dbReference type="Proteomes" id="UP000243488"/>
    </source>
</evidence>
<sequence>MHLIPYAFLLMVGVLGLLMLTTDPETGFRWMGYTGAGRSSVDIGLVRVLGGVLVVLAVLPLLKRRR</sequence>
<evidence type="ECO:0000313" key="2">
    <source>
        <dbReference type="EMBL" id="AQZ94283.1"/>
    </source>
</evidence>